<dbReference type="AlphaFoldDB" id="A0A931G671"/>
<reference evidence="1 2" key="1">
    <citation type="submission" date="2020-11" db="EMBL/GenBank/DDBJ databases">
        <title>Arthrobacter antarcticus sp. nov., isolated from Antarctic Soil.</title>
        <authorList>
            <person name="Li J."/>
        </authorList>
    </citation>
    <scope>NUCLEOTIDE SEQUENCE [LARGE SCALE GENOMIC DNA]</scope>
    <source>
        <strain evidence="1 2">Z1-20</strain>
    </source>
</reference>
<organism evidence="1 2">
    <name type="scientific">Arthrobacter terrae</name>
    <dbReference type="NCBI Taxonomy" id="2935737"/>
    <lineage>
        <taxon>Bacteria</taxon>
        <taxon>Bacillati</taxon>
        <taxon>Actinomycetota</taxon>
        <taxon>Actinomycetes</taxon>
        <taxon>Micrococcales</taxon>
        <taxon>Micrococcaceae</taxon>
        <taxon>Arthrobacter</taxon>
    </lineage>
</organism>
<keyword evidence="2" id="KW-1185">Reference proteome</keyword>
<accession>A0A931G671</accession>
<comment type="caution">
    <text evidence="1">The sequence shown here is derived from an EMBL/GenBank/DDBJ whole genome shotgun (WGS) entry which is preliminary data.</text>
</comment>
<evidence type="ECO:0000313" key="2">
    <source>
        <dbReference type="Proteomes" id="UP000655366"/>
    </source>
</evidence>
<name>A0A931G671_9MICC</name>
<gene>
    <name evidence="1" type="ORF">IV500_15240</name>
</gene>
<proteinExistence type="predicted"/>
<evidence type="ECO:0008006" key="3">
    <source>
        <dbReference type="Google" id="ProtNLM"/>
    </source>
</evidence>
<protein>
    <recommendedName>
        <fullName evidence="3">DUF4352 domain-containing protein</fullName>
    </recommendedName>
</protein>
<dbReference type="RefSeq" id="WP_196397662.1">
    <property type="nucleotide sequence ID" value="NZ_JADNYM010000020.1"/>
</dbReference>
<evidence type="ECO:0000313" key="1">
    <source>
        <dbReference type="EMBL" id="MBG0740728.1"/>
    </source>
</evidence>
<dbReference type="PROSITE" id="PS51257">
    <property type="entry name" value="PROKAR_LIPOPROTEIN"/>
    <property type="match status" value="1"/>
</dbReference>
<sequence length="178" mass="18043">MHVKKSWVALSLAAVTLTSCSPGRTLDETAGGPSTVAAVTASPGQTVTFGQWISYGKGIKVTVRTDGFQTVSPYAEGSTGSSAAVFEIDVSNASTADFDPAQMSKLSVTYGAEDTKASQVIDAPAGATTGPLGPIGPGKSETIRLTFAIPPGTRTNVHVQVPGPTAGDPPAVFTGFIE</sequence>
<dbReference type="Proteomes" id="UP000655366">
    <property type="component" value="Unassembled WGS sequence"/>
</dbReference>
<dbReference type="EMBL" id="JADNYM010000020">
    <property type="protein sequence ID" value="MBG0740728.1"/>
    <property type="molecule type" value="Genomic_DNA"/>
</dbReference>